<proteinExistence type="predicted"/>
<dbReference type="AlphaFoldDB" id="A0A8H3KCM6"/>
<accession>A0A8H3KCM6</accession>
<comment type="caution">
    <text evidence="1">The sequence shown here is derived from an EMBL/GenBank/DDBJ whole genome shotgun (WGS) entry which is preliminary data.</text>
</comment>
<protein>
    <submittedName>
        <fullName evidence="1">Uncharacterized protein</fullName>
    </submittedName>
</protein>
<sequence>MFGPTSEQCILCELAASAYSDTEDSVTDVYLWIKYPSCSAMVTAPVMSPETSADTQLQARHMGGETAMLLPHQRLMYGPEQGVWRSSFGLIDKRQALSLVT</sequence>
<reference evidence="1" key="1">
    <citation type="submission" date="2021-03" db="EMBL/GenBank/DDBJ databases">
        <authorList>
            <person name="Alouane T."/>
            <person name="Langin T."/>
            <person name="Bonhomme L."/>
        </authorList>
    </citation>
    <scope>NUCLEOTIDE SEQUENCE</scope>
    <source>
        <strain evidence="1">MDC_Fg202</strain>
    </source>
</reference>
<organism evidence="1 2">
    <name type="scientific">Gibberella zeae</name>
    <name type="common">Wheat head blight fungus</name>
    <name type="synonym">Fusarium graminearum</name>
    <dbReference type="NCBI Taxonomy" id="5518"/>
    <lineage>
        <taxon>Eukaryota</taxon>
        <taxon>Fungi</taxon>
        <taxon>Dikarya</taxon>
        <taxon>Ascomycota</taxon>
        <taxon>Pezizomycotina</taxon>
        <taxon>Sordariomycetes</taxon>
        <taxon>Hypocreomycetidae</taxon>
        <taxon>Hypocreales</taxon>
        <taxon>Nectriaceae</taxon>
        <taxon>Fusarium</taxon>
    </lineage>
</organism>
<evidence type="ECO:0000313" key="2">
    <source>
        <dbReference type="Proteomes" id="UP000746612"/>
    </source>
</evidence>
<gene>
    <name evidence="1" type="ORF">MDCFG202_LOCUS518619</name>
</gene>
<dbReference type="Proteomes" id="UP000746612">
    <property type="component" value="Unassembled WGS sequence"/>
</dbReference>
<dbReference type="EMBL" id="CAJPIJ010000184">
    <property type="protein sequence ID" value="CAG2006255.1"/>
    <property type="molecule type" value="Genomic_DNA"/>
</dbReference>
<evidence type="ECO:0000313" key="1">
    <source>
        <dbReference type="EMBL" id="CAG2006255.1"/>
    </source>
</evidence>
<name>A0A8H3KCM6_GIBZA</name>